<dbReference type="OrthoDB" id="10263753at2759"/>
<evidence type="ECO:0000256" key="6">
    <source>
        <dbReference type="ARBA" id="ARBA00022975"/>
    </source>
</evidence>
<dbReference type="AlphaFoldDB" id="A0A6G1H186"/>
<dbReference type="PROSITE" id="PS00156">
    <property type="entry name" value="OMPDECASE"/>
    <property type="match status" value="1"/>
</dbReference>
<dbReference type="GO" id="GO:0044205">
    <property type="term" value="P:'de novo' UMP biosynthetic process"/>
    <property type="evidence" value="ECO:0007669"/>
    <property type="project" value="UniProtKB-UniPathway"/>
</dbReference>
<dbReference type="PANTHER" id="PTHR19278">
    <property type="entry name" value="OROTATE PHOSPHORIBOSYLTRANSFERASE"/>
    <property type="match status" value="1"/>
</dbReference>
<feature type="binding site" evidence="9">
    <location>
        <position position="47"/>
    </location>
    <ligand>
        <name>substrate</name>
    </ligand>
</feature>
<comment type="similarity">
    <text evidence="2 10">Belongs to the OMP decarboxylase family.</text>
</comment>
<evidence type="ECO:0000256" key="1">
    <source>
        <dbReference type="ARBA" id="ARBA00004861"/>
    </source>
</evidence>
<keyword evidence="5 10" id="KW-0210">Decarboxylase</keyword>
<evidence type="ECO:0000256" key="10">
    <source>
        <dbReference type="RuleBase" id="RU000512"/>
    </source>
</evidence>
<dbReference type="CDD" id="cd04725">
    <property type="entry name" value="OMP_decarboxylase_like"/>
    <property type="match status" value="1"/>
</dbReference>
<evidence type="ECO:0000256" key="7">
    <source>
        <dbReference type="ARBA" id="ARBA00023239"/>
    </source>
</evidence>
<feature type="binding site" evidence="9">
    <location>
        <position position="343"/>
    </location>
    <ligand>
        <name>substrate</name>
    </ligand>
</feature>
<dbReference type="GO" id="GO:0006207">
    <property type="term" value="P:'de novo' pyrimidine nucleobase biosynthetic process"/>
    <property type="evidence" value="ECO:0007669"/>
    <property type="project" value="InterPro"/>
</dbReference>
<evidence type="ECO:0000259" key="12">
    <source>
        <dbReference type="SMART" id="SM00934"/>
    </source>
</evidence>
<sequence length="372" mass="40789">MPSVKQNHPTWSMTYQDRALLPETSPLTAYLLRLISIKRSNLCLSADVTSTAELLELAEDVGDSICLLKTHADIISDFSDRTVRGLREIARRKRFLVFEDRKFGDIGSTVQKQYTAGPLSIAKWAEIVNCHIFPGPAIISSLKSAAQDAISAYNSGVETSITVGSPNVSRDSSSSPTRPDHEASNETGLDGNSLSAWEQNRQNRKQSIVSISTTISMQTESISPQPTPFFDSFDNAQQPESLPYLRSLLLIAEMSSEGNLCSGSYTDTCVSLARQHRDFVMGFIAQRSLNTEEGDNFITMTPGCSLPPPGQEGKPTGDGQGQQYDTPRNIVAGRGSDIVIVGRGILSANDRRAEAARYRKESWEAYEERIGQ</sequence>
<keyword evidence="7 10" id="KW-0456">Lyase</keyword>
<feature type="active site" description="For OMPdecase activity" evidence="8">
    <location>
        <position position="105"/>
    </location>
</feature>
<dbReference type="GO" id="GO:0004588">
    <property type="term" value="F:orotate phosphoribosyltransferase activity"/>
    <property type="evidence" value="ECO:0007669"/>
    <property type="project" value="TreeGrafter"/>
</dbReference>
<feature type="region of interest" description="Disordered" evidence="11">
    <location>
        <begin position="306"/>
        <end position="329"/>
    </location>
</feature>
<dbReference type="InterPro" id="IPR001754">
    <property type="entry name" value="OMPdeCOase_dom"/>
</dbReference>
<dbReference type="InterPro" id="IPR014732">
    <property type="entry name" value="OMPdecase"/>
</dbReference>
<dbReference type="InterPro" id="IPR018089">
    <property type="entry name" value="OMPdecase_AS"/>
</dbReference>
<reference evidence="13" key="1">
    <citation type="journal article" date="2020" name="Stud. Mycol.">
        <title>101 Dothideomycetes genomes: a test case for predicting lifestyles and emergence of pathogens.</title>
        <authorList>
            <person name="Haridas S."/>
            <person name="Albert R."/>
            <person name="Binder M."/>
            <person name="Bloem J."/>
            <person name="Labutti K."/>
            <person name="Salamov A."/>
            <person name="Andreopoulos B."/>
            <person name="Baker S."/>
            <person name="Barry K."/>
            <person name="Bills G."/>
            <person name="Bluhm B."/>
            <person name="Cannon C."/>
            <person name="Castanera R."/>
            <person name="Culley D."/>
            <person name="Daum C."/>
            <person name="Ezra D."/>
            <person name="Gonzalez J."/>
            <person name="Henrissat B."/>
            <person name="Kuo A."/>
            <person name="Liang C."/>
            <person name="Lipzen A."/>
            <person name="Lutzoni F."/>
            <person name="Magnuson J."/>
            <person name="Mondo S."/>
            <person name="Nolan M."/>
            <person name="Ohm R."/>
            <person name="Pangilinan J."/>
            <person name="Park H.-J."/>
            <person name="Ramirez L."/>
            <person name="Alfaro M."/>
            <person name="Sun H."/>
            <person name="Tritt A."/>
            <person name="Yoshinaga Y."/>
            <person name="Zwiers L.-H."/>
            <person name="Turgeon B."/>
            <person name="Goodwin S."/>
            <person name="Spatafora J."/>
            <person name="Crous P."/>
            <person name="Grigoriev I."/>
        </authorList>
    </citation>
    <scope>NUCLEOTIDE SEQUENCE</scope>
    <source>
        <strain evidence="13">CBS 113979</strain>
    </source>
</reference>
<evidence type="ECO:0000313" key="14">
    <source>
        <dbReference type="Proteomes" id="UP000800041"/>
    </source>
</evidence>
<evidence type="ECO:0000256" key="8">
    <source>
        <dbReference type="PIRSR" id="PIRSR614732-1"/>
    </source>
</evidence>
<dbReference type="EC" id="4.1.1.23" evidence="3 10"/>
<comment type="pathway">
    <text evidence="1 10">Pyrimidine metabolism; UMP biosynthesis via de novo pathway; UMP from orotate: step 2/2.</text>
</comment>
<evidence type="ECO:0000313" key="13">
    <source>
        <dbReference type="EMBL" id="KAF1986780.1"/>
    </source>
</evidence>
<feature type="active site" description="For OMPdecase activity" evidence="8">
    <location>
        <position position="100"/>
    </location>
</feature>
<evidence type="ECO:0000256" key="4">
    <source>
        <dbReference type="ARBA" id="ARBA00021923"/>
    </source>
</evidence>
<dbReference type="UniPathway" id="UPA00070">
    <property type="reaction ID" value="UER00120"/>
</dbReference>
<evidence type="ECO:0000256" key="3">
    <source>
        <dbReference type="ARBA" id="ARBA00012321"/>
    </source>
</evidence>
<dbReference type="Gene3D" id="3.20.20.70">
    <property type="entry name" value="Aldolase class I"/>
    <property type="match status" value="1"/>
</dbReference>
<proteinExistence type="inferred from homology"/>
<organism evidence="13 14">
    <name type="scientific">Aulographum hederae CBS 113979</name>
    <dbReference type="NCBI Taxonomy" id="1176131"/>
    <lineage>
        <taxon>Eukaryota</taxon>
        <taxon>Fungi</taxon>
        <taxon>Dikarya</taxon>
        <taxon>Ascomycota</taxon>
        <taxon>Pezizomycotina</taxon>
        <taxon>Dothideomycetes</taxon>
        <taxon>Pleosporomycetidae</taxon>
        <taxon>Aulographales</taxon>
        <taxon>Aulographaceae</taxon>
    </lineage>
</organism>
<gene>
    <name evidence="13" type="ORF">K402DRAFT_376686</name>
</gene>
<feature type="binding site" evidence="9">
    <location>
        <position position="69"/>
    </location>
    <ligand>
        <name>substrate</name>
    </ligand>
</feature>
<evidence type="ECO:0000256" key="5">
    <source>
        <dbReference type="ARBA" id="ARBA00022793"/>
    </source>
</evidence>
<dbReference type="PANTHER" id="PTHR19278:SF9">
    <property type="entry name" value="URIDINE 5'-MONOPHOSPHATE SYNTHASE"/>
    <property type="match status" value="1"/>
</dbReference>
<feature type="region of interest" description="Disordered" evidence="11">
    <location>
        <begin position="161"/>
        <end position="193"/>
    </location>
</feature>
<dbReference type="NCBIfam" id="TIGR01740">
    <property type="entry name" value="pyrF"/>
    <property type="match status" value="1"/>
</dbReference>
<accession>A0A6G1H186</accession>
<dbReference type="EMBL" id="ML977155">
    <property type="protein sequence ID" value="KAF1986780.1"/>
    <property type="molecule type" value="Genomic_DNA"/>
</dbReference>
<dbReference type="Pfam" id="PF00215">
    <property type="entry name" value="OMPdecase"/>
    <property type="match status" value="1"/>
</dbReference>
<feature type="binding site" evidence="9">
    <location>
        <position position="342"/>
    </location>
    <ligand>
        <name>substrate</name>
    </ligand>
</feature>
<dbReference type="InterPro" id="IPR013785">
    <property type="entry name" value="Aldolase_TIM"/>
</dbReference>
<keyword evidence="6 10" id="KW-0665">Pyrimidine biosynthesis</keyword>
<dbReference type="InterPro" id="IPR011060">
    <property type="entry name" value="RibuloseP-bd_barrel"/>
</dbReference>
<feature type="binding site" evidence="9">
    <location>
        <position position="322"/>
    </location>
    <ligand>
        <name>substrate</name>
    </ligand>
</feature>
<evidence type="ECO:0000256" key="11">
    <source>
        <dbReference type="SAM" id="MobiDB-lite"/>
    </source>
</evidence>
<comment type="catalytic activity">
    <reaction evidence="10">
        <text>orotidine 5'-phosphate + H(+) = UMP + CO2</text>
        <dbReference type="Rhea" id="RHEA:11596"/>
        <dbReference type="ChEBI" id="CHEBI:15378"/>
        <dbReference type="ChEBI" id="CHEBI:16526"/>
        <dbReference type="ChEBI" id="CHEBI:57538"/>
        <dbReference type="ChEBI" id="CHEBI:57865"/>
        <dbReference type="EC" id="4.1.1.23"/>
    </reaction>
</comment>
<dbReference type="Proteomes" id="UP000800041">
    <property type="component" value="Unassembled WGS sequence"/>
</dbReference>
<keyword evidence="14" id="KW-1185">Reference proteome</keyword>
<evidence type="ECO:0000256" key="2">
    <source>
        <dbReference type="ARBA" id="ARBA00011018"/>
    </source>
</evidence>
<dbReference type="SMART" id="SM00934">
    <property type="entry name" value="OMPdecase"/>
    <property type="match status" value="1"/>
</dbReference>
<evidence type="ECO:0000256" key="9">
    <source>
        <dbReference type="PIRSR" id="PIRSR614732-2"/>
    </source>
</evidence>
<dbReference type="GO" id="GO:0004590">
    <property type="term" value="F:orotidine-5'-phosphate decarboxylase activity"/>
    <property type="evidence" value="ECO:0007669"/>
    <property type="project" value="UniProtKB-EC"/>
</dbReference>
<protein>
    <recommendedName>
        <fullName evidence="4 10">Orotidine 5'-phosphate decarboxylase</fullName>
        <ecNumber evidence="3 10">4.1.1.23</ecNumber>
    </recommendedName>
</protein>
<feature type="domain" description="Orotidine 5'-phosphate decarboxylase" evidence="12">
    <location>
        <begin position="41"/>
        <end position="358"/>
    </location>
</feature>
<name>A0A6G1H186_9PEZI</name>
<feature type="active site" description="For OMPdecase activity" evidence="8">
    <location>
        <position position="102"/>
    </location>
</feature>
<feature type="binding site" evidence="9">
    <location>
        <position position="255"/>
    </location>
    <ligand>
        <name>substrate</name>
    </ligand>
</feature>
<dbReference type="SUPFAM" id="SSF51366">
    <property type="entry name" value="Ribulose-phoshate binding barrel"/>
    <property type="match status" value="1"/>
</dbReference>